<keyword evidence="5" id="KW-0521">NADP</keyword>
<evidence type="ECO:0000256" key="5">
    <source>
        <dbReference type="ARBA" id="ARBA00022857"/>
    </source>
</evidence>
<reference evidence="9 10" key="1">
    <citation type="submission" date="2016-11" db="EMBL/GenBank/DDBJ databases">
        <authorList>
            <person name="Jaros S."/>
            <person name="Januszkiewicz K."/>
            <person name="Wedrychowicz H."/>
        </authorList>
    </citation>
    <scope>NUCLEOTIDE SEQUENCE [LARGE SCALE GENOMIC DNA]</scope>
    <source>
        <strain evidence="9 10">DSM 44666</strain>
    </source>
</reference>
<feature type="domain" description="Nitroreductase" evidence="8">
    <location>
        <begin position="15"/>
        <end position="201"/>
    </location>
</feature>
<name>A0A1M4ZAE1_9BACL</name>
<comment type="similarity">
    <text evidence="2">Belongs to the nitroreductase family.</text>
</comment>
<keyword evidence="6" id="KW-0560">Oxidoreductase</keyword>
<organism evidence="9 10">
    <name type="scientific">Seinonella peptonophila</name>
    <dbReference type="NCBI Taxonomy" id="112248"/>
    <lineage>
        <taxon>Bacteria</taxon>
        <taxon>Bacillati</taxon>
        <taxon>Bacillota</taxon>
        <taxon>Bacilli</taxon>
        <taxon>Bacillales</taxon>
        <taxon>Thermoactinomycetaceae</taxon>
        <taxon>Seinonella</taxon>
    </lineage>
</organism>
<dbReference type="EMBL" id="FQVL01000008">
    <property type="protein sequence ID" value="SHF15010.1"/>
    <property type="molecule type" value="Genomic_DNA"/>
</dbReference>
<keyword evidence="10" id="KW-1185">Reference proteome</keyword>
<dbReference type="GO" id="GO:0005829">
    <property type="term" value="C:cytosol"/>
    <property type="evidence" value="ECO:0007669"/>
    <property type="project" value="TreeGrafter"/>
</dbReference>
<dbReference type="GO" id="GO:0046857">
    <property type="term" value="F:oxidoreductase activity, acting on other nitrogenous compounds as donors, with NAD or NADP as acceptor"/>
    <property type="evidence" value="ECO:0007669"/>
    <property type="project" value="TreeGrafter"/>
</dbReference>
<dbReference type="STRING" id="112248.SAMN05444392_108135"/>
<dbReference type="PANTHER" id="PTHR23026">
    <property type="entry name" value="NADPH NITROREDUCTASE"/>
    <property type="match status" value="1"/>
</dbReference>
<proteinExistence type="inferred from homology"/>
<evidence type="ECO:0000313" key="9">
    <source>
        <dbReference type="EMBL" id="SHF15010.1"/>
    </source>
</evidence>
<dbReference type="Gene3D" id="3.40.109.10">
    <property type="entry name" value="NADH Oxidase"/>
    <property type="match status" value="1"/>
</dbReference>
<evidence type="ECO:0000256" key="1">
    <source>
        <dbReference type="ARBA" id="ARBA00001917"/>
    </source>
</evidence>
<evidence type="ECO:0000259" key="8">
    <source>
        <dbReference type="Pfam" id="PF00881"/>
    </source>
</evidence>
<evidence type="ECO:0000256" key="4">
    <source>
        <dbReference type="ARBA" id="ARBA00022643"/>
    </source>
</evidence>
<gene>
    <name evidence="9" type="ORF">SAMN05444392_108135</name>
</gene>
<evidence type="ECO:0000256" key="7">
    <source>
        <dbReference type="ARBA" id="ARBA00023027"/>
    </source>
</evidence>
<accession>A0A1M4ZAE1</accession>
<dbReference type="CDD" id="cd02149">
    <property type="entry name" value="NfsB-like"/>
    <property type="match status" value="1"/>
</dbReference>
<keyword evidence="3" id="KW-0285">Flavoprotein</keyword>
<dbReference type="AlphaFoldDB" id="A0A1M4ZAE1"/>
<evidence type="ECO:0000313" key="10">
    <source>
        <dbReference type="Proteomes" id="UP000184476"/>
    </source>
</evidence>
<keyword evidence="4" id="KW-0288">FMN</keyword>
<dbReference type="Proteomes" id="UP000184476">
    <property type="component" value="Unassembled WGS sequence"/>
</dbReference>
<protein>
    <submittedName>
        <fullName evidence="9">Nitroreductase</fullName>
    </submittedName>
</protein>
<comment type="cofactor">
    <cofactor evidence="1">
        <name>FMN</name>
        <dbReference type="ChEBI" id="CHEBI:58210"/>
    </cofactor>
</comment>
<evidence type="ECO:0000256" key="2">
    <source>
        <dbReference type="ARBA" id="ARBA00007118"/>
    </source>
</evidence>
<dbReference type="Pfam" id="PF00881">
    <property type="entry name" value="Nitroreductase"/>
    <property type="match status" value="1"/>
</dbReference>
<keyword evidence="7" id="KW-0520">NAD</keyword>
<sequence length="222" mass="25777">MANSIKQQVLDAFQFRHACKAFDPNKKINDEDFQYIIETGRLSPSSFGFEPWKFVILQNQKLREKLSEVAWGAQTKLSNASHFVLILQRTQQQMRYDSDYISYMIRDVKQFPEDMVAGFLNTFKNFQEKEFHLLDTERGIADWAGKQTYIPLANMMTSAAMIGIDSCPIEGFNRDKVNELLAAEGIINDEFEISVMVAFGYRNQEPRPKTRQALQQVVEWVR</sequence>
<dbReference type="InterPro" id="IPR029479">
    <property type="entry name" value="Nitroreductase"/>
</dbReference>
<dbReference type="InterPro" id="IPR033878">
    <property type="entry name" value="NfsB-like"/>
</dbReference>
<dbReference type="SUPFAM" id="SSF55469">
    <property type="entry name" value="FMN-dependent nitroreductase-like"/>
    <property type="match status" value="1"/>
</dbReference>
<evidence type="ECO:0000256" key="6">
    <source>
        <dbReference type="ARBA" id="ARBA00023002"/>
    </source>
</evidence>
<evidence type="ECO:0000256" key="3">
    <source>
        <dbReference type="ARBA" id="ARBA00022630"/>
    </source>
</evidence>
<dbReference type="InterPro" id="IPR000415">
    <property type="entry name" value="Nitroreductase-like"/>
</dbReference>
<dbReference type="PANTHER" id="PTHR23026:SF125">
    <property type="entry name" value="OXYGEN-INSENSITIVE NAD(P)H NITROREDUCTASE"/>
    <property type="match status" value="1"/>
</dbReference>
<dbReference type="OrthoDB" id="9809288at2"/>
<dbReference type="GO" id="GO:0046256">
    <property type="term" value="P:2,4,6-trinitrotoluene catabolic process"/>
    <property type="evidence" value="ECO:0007669"/>
    <property type="project" value="TreeGrafter"/>
</dbReference>
<dbReference type="InterPro" id="IPR050627">
    <property type="entry name" value="Nitroreductase/BluB"/>
</dbReference>